<dbReference type="Gene3D" id="3.30.200.20">
    <property type="entry name" value="Phosphorylase Kinase, domain 1"/>
    <property type="match status" value="1"/>
</dbReference>
<name>A0AAV9CZU7_ACOCL</name>
<feature type="region of interest" description="Disordered" evidence="3">
    <location>
        <begin position="261"/>
        <end position="290"/>
    </location>
</feature>
<evidence type="ECO:0000256" key="2">
    <source>
        <dbReference type="ARBA" id="ARBA00022840"/>
    </source>
</evidence>
<accession>A0AAV9CZU7</accession>
<evidence type="ECO:0000256" key="1">
    <source>
        <dbReference type="ARBA" id="ARBA00022741"/>
    </source>
</evidence>
<reference evidence="5" key="2">
    <citation type="submission" date="2023-06" db="EMBL/GenBank/DDBJ databases">
        <authorList>
            <person name="Ma L."/>
            <person name="Liu K.-W."/>
            <person name="Li Z."/>
            <person name="Hsiao Y.-Y."/>
            <person name="Qi Y."/>
            <person name="Fu T."/>
            <person name="Tang G."/>
            <person name="Zhang D."/>
            <person name="Sun W.-H."/>
            <person name="Liu D.-K."/>
            <person name="Li Y."/>
            <person name="Chen G.-Z."/>
            <person name="Liu X.-D."/>
            <person name="Liao X.-Y."/>
            <person name="Jiang Y.-T."/>
            <person name="Yu X."/>
            <person name="Hao Y."/>
            <person name="Huang J."/>
            <person name="Zhao X.-W."/>
            <person name="Ke S."/>
            <person name="Chen Y.-Y."/>
            <person name="Wu W.-L."/>
            <person name="Hsu J.-L."/>
            <person name="Lin Y.-F."/>
            <person name="Huang M.-D."/>
            <person name="Li C.-Y."/>
            <person name="Huang L."/>
            <person name="Wang Z.-W."/>
            <person name="Zhao X."/>
            <person name="Zhong W.-Y."/>
            <person name="Peng D.-H."/>
            <person name="Ahmad S."/>
            <person name="Lan S."/>
            <person name="Zhang J.-S."/>
            <person name="Tsai W.-C."/>
            <person name="Van De Peer Y."/>
            <person name="Liu Z.-J."/>
        </authorList>
    </citation>
    <scope>NUCLEOTIDE SEQUENCE</scope>
    <source>
        <strain evidence="5">CP</strain>
        <tissue evidence="5">Leaves</tissue>
    </source>
</reference>
<dbReference type="PANTHER" id="PTHR47989:SF8">
    <property type="entry name" value="INACTIVE PROTEIN KINASE SELMODRAFT_444075-LIKE"/>
    <property type="match status" value="1"/>
</dbReference>
<keyword evidence="6" id="KW-1185">Reference proteome</keyword>
<evidence type="ECO:0000313" key="5">
    <source>
        <dbReference type="EMBL" id="KAK1294771.1"/>
    </source>
</evidence>
<dbReference type="FunFam" id="3.30.200.20:FF:000162">
    <property type="entry name" value="Adenine nucleotide alpha hydrolase-like domain kinase"/>
    <property type="match status" value="1"/>
</dbReference>
<proteinExistence type="predicted"/>
<dbReference type="AlphaFoldDB" id="A0AAV9CZU7"/>
<dbReference type="PROSITE" id="PS50011">
    <property type="entry name" value="PROTEIN_KINASE_DOM"/>
    <property type="match status" value="1"/>
</dbReference>
<dbReference type="Pfam" id="PF00069">
    <property type="entry name" value="Pkinase"/>
    <property type="match status" value="1"/>
</dbReference>
<dbReference type="Gene3D" id="1.10.510.10">
    <property type="entry name" value="Transferase(Phosphotransferase) domain 1"/>
    <property type="match status" value="1"/>
</dbReference>
<dbReference type="InterPro" id="IPR001245">
    <property type="entry name" value="Ser-Thr/Tyr_kinase_cat_dom"/>
</dbReference>
<dbReference type="Proteomes" id="UP001180020">
    <property type="component" value="Unassembled WGS sequence"/>
</dbReference>
<dbReference type="InterPro" id="IPR000719">
    <property type="entry name" value="Prot_kinase_dom"/>
</dbReference>
<evidence type="ECO:0000259" key="4">
    <source>
        <dbReference type="PROSITE" id="PS50011"/>
    </source>
</evidence>
<keyword evidence="1" id="KW-0547">Nucleotide-binding</keyword>
<reference evidence="5" key="1">
    <citation type="journal article" date="2023" name="Nat. Commun.">
        <title>Diploid and tetraploid genomes of Acorus and the evolution of monocots.</title>
        <authorList>
            <person name="Ma L."/>
            <person name="Liu K.W."/>
            <person name="Li Z."/>
            <person name="Hsiao Y.Y."/>
            <person name="Qi Y."/>
            <person name="Fu T."/>
            <person name="Tang G.D."/>
            <person name="Zhang D."/>
            <person name="Sun W.H."/>
            <person name="Liu D.K."/>
            <person name="Li Y."/>
            <person name="Chen G.Z."/>
            <person name="Liu X.D."/>
            <person name="Liao X.Y."/>
            <person name="Jiang Y.T."/>
            <person name="Yu X."/>
            <person name="Hao Y."/>
            <person name="Huang J."/>
            <person name="Zhao X.W."/>
            <person name="Ke S."/>
            <person name="Chen Y.Y."/>
            <person name="Wu W.L."/>
            <person name="Hsu J.L."/>
            <person name="Lin Y.F."/>
            <person name="Huang M.D."/>
            <person name="Li C.Y."/>
            <person name="Huang L."/>
            <person name="Wang Z.W."/>
            <person name="Zhao X."/>
            <person name="Zhong W.Y."/>
            <person name="Peng D.H."/>
            <person name="Ahmad S."/>
            <person name="Lan S."/>
            <person name="Zhang J.S."/>
            <person name="Tsai W.C."/>
            <person name="Van de Peer Y."/>
            <person name="Liu Z.J."/>
        </authorList>
    </citation>
    <scope>NUCLEOTIDE SEQUENCE</scope>
    <source>
        <strain evidence="5">CP</strain>
    </source>
</reference>
<keyword evidence="2" id="KW-0067">ATP-binding</keyword>
<gene>
    <name evidence="5" type="ORF">QJS10_CPA16g01237</name>
</gene>
<feature type="region of interest" description="Disordered" evidence="3">
    <location>
        <begin position="213"/>
        <end position="245"/>
    </location>
</feature>
<dbReference type="GO" id="GO:0005524">
    <property type="term" value="F:ATP binding"/>
    <property type="evidence" value="ECO:0007669"/>
    <property type="project" value="UniProtKB-KW"/>
</dbReference>
<dbReference type="InterPro" id="IPR011009">
    <property type="entry name" value="Kinase-like_dom_sf"/>
</dbReference>
<dbReference type="Pfam" id="PF07714">
    <property type="entry name" value="PK_Tyr_Ser-Thr"/>
    <property type="match status" value="1"/>
</dbReference>
<dbReference type="EMBL" id="JAUJYO010000016">
    <property type="protein sequence ID" value="KAK1294771.1"/>
    <property type="molecule type" value="Genomic_DNA"/>
</dbReference>
<dbReference type="SUPFAM" id="SSF56112">
    <property type="entry name" value="Protein kinase-like (PK-like)"/>
    <property type="match status" value="1"/>
</dbReference>
<sequence length="696" mass="77720">MRGAEAQRVVVIQYASREVCSSAVKWAMDNLKLKPGDELTLLGVLHQVNTPSTFSVMPPGRMLGYKSRINNTNQKIIEEEVARMKKEYENSDEVLHIQELYDKRKVAFNLEVISASSPKKVALDAAKNWRATWIILDRQMKKDKKYFMENLSCGISRMKSNNTIENLKEPRGKIPTSNERMRGSITYSEMIPGSPEKIPNIAVTIEEDDDDLFSVDLSPRKPQISNKNSLYEEPGNDDEKHTPFDNADILYFPKSVSSERLSLPSVGSSSNLRKPEASSSSNFDEESHLQQGNDHLMATVREAINSESPNILSHSQIMSRKSNAIISEEQKQVQGGEQNSLQSESANKTYRGIFNNPKFPGCGNPRPKVRQRDFTYAELEIATNEGGFGSVYKGQLKDGQMIAVKQHKYASLQGEKEFKSEVHVLSKAQHENVVMLLGSCSEGSHRLLVYEFVSNGSLDMHLSNWRFWSCKTQHDNSDHPSENQVVGTIGYLAPEYAGSGKASTKTDVYSFGVVLLELITGRRTIDKINEQRGLVQWAVPLLEERKFPELIDSRIIDSPDVLQLLFIVHLTEKCLSKNPDRRPTMDKVVEALEGIMQGNPNDIIDYFSPARSSISSIQVGGDDSFSQESLGKGSSTIGSSTRSSLLTGFSTNTSSTGLLSISTGVERLPYNTVKAEKNQTAKSRSHLQVLYNEMLN</sequence>
<dbReference type="PANTHER" id="PTHR47989">
    <property type="entry name" value="OS01G0750732 PROTEIN"/>
    <property type="match status" value="1"/>
</dbReference>
<feature type="domain" description="Protein kinase" evidence="4">
    <location>
        <begin position="377"/>
        <end position="596"/>
    </location>
</feature>
<protein>
    <recommendedName>
        <fullName evidence="4">Protein kinase domain-containing protein</fullName>
    </recommendedName>
</protein>
<dbReference type="GO" id="GO:0004672">
    <property type="term" value="F:protein kinase activity"/>
    <property type="evidence" value="ECO:0007669"/>
    <property type="project" value="InterPro"/>
</dbReference>
<feature type="compositionally biased region" description="Polar residues" evidence="3">
    <location>
        <begin position="261"/>
        <end position="282"/>
    </location>
</feature>
<comment type="caution">
    <text evidence="5">The sequence shown here is derived from an EMBL/GenBank/DDBJ whole genome shotgun (WGS) entry which is preliminary data.</text>
</comment>
<evidence type="ECO:0000313" key="6">
    <source>
        <dbReference type="Proteomes" id="UP001180020"/>
    </source>
</evidence>
<evidence type="ECO:0000256" key="3">
    <source>
        <dbReference type="SAM" id="MobiDB-lite"/>
    </source>
</evidence>
<organism evidence="5 6">
    <name type="scientific">Acorus calamus</name>
    <name type="common">Sweet flag</name>
    <dbReference type="NCBI Taxonomy" id="4465"/>
    <lineage>
        <taxon>Eukaryota</taxon>
        <taxon>Viridiplantae</taxon>
        <taxon>Streptophyta</taxon>
        <taxon>Embryophyta</taxon>
        <taxon>Tracheophyta</taxon>
        <taxon>Spermatophyta</taxon>
        <taxon>Magnoliopsida</taxon>
        <taxon>Liliopsida</taxon>
        <taxon>Acoraceae</taxon>
        <taxon>Acorus</taxon>
    </lineage>
</organism>